<sequence>MFDPSYLLGERLRSAEAEVRRLKLGLANTEAERDSLRDDMQQLRDAKLAGERRHAELSGQMQGLERDVAFFKDQAAQAMAARESEIDRARAASLYSEARLAELSQALEVAQSANKDLQTHVEEVRGELEALREQQQQRERQAAAQKDTQAEVMQLLEKVQQLEASDAKLKAQLADVQAEAMHTQLLLRQAHKIEDQLNSQVKELQARGGQGDGVGRVRELELLLETARGELQLAHQELAAAREELERERGSHEEEREQLQLLGAKVHELKIKFAQATQEKVEALMRAAQLSETAAAAQRAAGPTGGAGGSGQPIPRLASAASYREHSRHAGKDLYLSRSPGSTSSQGLLPAASAPSPGGQPLGTRSWGAWLSGASAGWYGSGGAGGHSGSGGVGGTAGGGGGGSGSGGLGAAGVATLGAGAYANNGGSATPTYAPSVASEDAFEPDGGAAAVSSSSFSAAAQAAAAAASIEAAEARNRLLSEQLERLRSQLSAVDRLAGRVAERLSQLRGCAALLWSDRPEDAPRRWTALGELNRLAEACAALRAEAGLPEAATPSAAATAQLEPASSLGGSGGVEEAGLPPVVPLGPDLGLPPRPPSGRGLGGGGAAAAAGNAAPAAPEYDSSLVCTRESGGVQRRVAEALLAVLEFGVRSLERYNHQSALSSVQLYG</sequence>
<evidence type="ECO:0000313" key="3">
    <source>
        <dbReference type="EMBL" id="KXZ53188.1"/>
    </source>
</evidence>
<dbReference type="STRING" id="33097.A0A150GU22"/>
<protein>
    <submittedName>
        <fullName evidence="3">Uncharacterized protein</fullName>
    </submittedName>
</protein>
<feature type="region of interest" description="Disordered" evidence="2">
    <location>
        <begin position="299"/>
        <end position="367"/>
    </location>
</feature>
<feature type="compositionally biased region" description="Basic and acidic residues" evidence="2">
    <location>
        <begin position="323"/>
        <end position="332"/>
    </location>
</feature>
<evidence type="ECO:0000313" key="4">
    <source>
        <dbReference type="Proteomes" id="UP000075714"/>
    </source>
</evidence>
<dbReference type="AlphaFoldDB" id="A0A150GU22"/>
<feature type="coiled-coil region" evidence="1">
    <location>
        <begin position="463"/>
        <end position="497"/>
    </location>
</feature>
<dbReference type="EMBL" id="LSYV01000008">
    <property type="protein sequence ID" value="KXZ53188.1"/>
    <property type="molecule type" value="Genomic_DNA"/>
</dbReference>
<dbReference type="Proteomes" id="UP000075714">
    <property type="component" value="Unassembled WGS sequence"/>
</dbReference>
<feature type="compositionally biased region" description="Low complexity" evidence="2">
    <location>
        <begin position="344"/>
        <end position="367"/>
    </location>
</feature>
<feature type="coiled-coil region" evidence="1">
    <location>
        <begin position="12"/>
        <end position="272"/>
    </location>
</feature>
<dbReference type="PANTHER" id="PTHR45615:SF66">
    <property type="entry name" value="CARD DOMAIN-CONTAINING PROTEIN"/>
    <property type="match status" value="1"/>
</dbReference>
<comment type="caution">
    <text evidence="3">The sequence shown here is derived from an EMBL/GenBank/DDBJ whole genome shotgun (WGS) entry which is preliminary data.</text>
</comment>
<dbReference type="OrthoDB" id="551895at2759"/>
<feature type="region of interest" description="Disordered" evidence="2">
    <location>
        <begin position="593"/>
        <end position="612"/>
    </location>
</feature>
<proteinExistence type="predicted"/>
<accession>A0A150GU22</accession>
<reference evidence="4" key="1">
    <citation type="journal article" date="2016" name="Nat. Commun.">
        <title>The Gonium pectorale genome demonstrates co-option of cell cycle regulation during the evolution of multicellularity.</title>
        <authorList>
            <person name="Hanschen E.R."/>
            <person name="Marriage T.N."/>
            <person name="Ferris P.J."/>
            <person name="Hamaji T."/>
            <person name="Toyoda A."/>
            <person name="Fujiyama A."/>
            <person name="Neme R."/>
            <person name="Noguchi H."/>
            <person name="Minakuchi Y."/>
            <person name="Suzuki M."/>
            <person name="Kawai-Toyooka H."/>
            <person name="Smith D.R."/>
            <person name="Sparks H."/>
            <person name="Anderson J."/>
            <person name="Bakaric R."/>
            <person name="Luria V."/>
            <person name="Karger A."/>
            <person name="Kirschner M.W."/>
            <person name="Durand P.M."/>
            <person name="Michod R.E."/>
            <person name="Nozaki H."/>
            <person name="Olson B.J."/>
        </authorList>
    </citation>
    <scope>NUCLEOTIDE SEQUENCE [LARGE SCALE GENOMIC DNA]</scope>
    <source>
        <strain evidence="4">NIES-2863</strain>
    </source>
</reference>
<evidence type="ECO:0000256" key="1">
    <source>
        <dbReference type="SAM" id="Coils"/>
    </source>
</evidence>
<keyword evidence="4" id="KW-1185">Reference proteome</keyword>
<dbReference type="PANTHER" id="PTHR45615">
    <property type="entry name" value="MYOSIN HEAVY CHAIN, NON-MUSCLE"/>
    <property type="match status" value="1"/>
</dbReference>
<evidence type="ECO:0000256" key="2">
    <source>
        <dbReference type="SAM" id="MobiDB-lite"/>
    </source>
</evidence>
<keyword evidence="1" id="KW-0175">Coiled coil</keyword>
<name>A0A150GU22_GONPE</name>
<organism evidence="3 4">
    <name type="scientific">Gonium pectorale</name>
    <name type="common">Green alga</name>
    <dbReference type="NCBI Taxonomy" id="33097"/>
    <lineage>
        <taxon>Eukaryota</taxon>
        <taxon>Viridiplantae</taxon>
        <taxon>Chlorophyta</taxon>
        <taxon>core chlorophytes</taxon>
        <taxon>Chlorophyceae</taxon>
        <taxon>CS clade</taxon>
        <taxon>Chlamydomonadales</taxon>
        <taxon>Volvocaceae</taxon>
        <taxon>Gonium</taxon>
    </lineage>
</organism>
<gene>
    <name evidence="3" type="ORF">GPECTOR_7g1080</name>
</gene>
<feature type="region of interest" description="Disordered" evidence="2">
    <location>
        <begin position="556"/>
        <end position="580"/>
    </location>
</feature>